<dbReference type="NCBIfam" id="NF047333">
    <property type="entry name" value="Chlam_inc_CT214"/>
    <property type="match status" value="1"/>
</dbReference>
<evidence type="ECO:0000313" key="2">
    <source>
        <dbReference type="EMBL" id="ANG66519.1"/>
    </source>
</evidence>
<evidence type="ECO:0000256" key="1">
    <source>
        <dbReference type="SAM" id="Phobius"/>
    </source>
</evidence>
<dbReference type="KEGG" id="cgz:M787_004245"/>
<dbReference type="Proteomes" id="UP000019147">
    <property type="component" value="Chromosome"/>
</dbReference>
<proteinExistence type="predicted"/>
<feature type="transmembrane region" description="Helical" evidence="1">
    <location>
        <begin position="34"/>
        <end position="52"/>
    </location>
</feature>
<keyword evidence="1" id="KW-1133">Transmembrane helix</keyword>
<name>A0A173E031_9CHLA</name>
<keyword evidence="1" id="KW-0472">Membrane</keyword>
<gene>
    <name evidence="2" type="ORF">M787_004245</name>
</gene>
<sequence length="469" mass="53907">MVVICSSCIAIIAIIVAVLVGANALSSTIAVMSLFSFTLITCLSGLVLIAFLNSQKQLLSKLVLSNDMEFSKEEKEFLQTLIDLPTKADPEEIETTYLNEKIEERVFIQGRYYRNTSDYKHNVAERVANLEKLLEEYVQTMITALLHDSREEGLSRRILKEIQDLFVPKLSFRHSKLTLFYYLNKWSELLQKHSCADFLILILEKPEISCSIVEHVMNLSSAWGAQKGISYLKSMLCSFNLWMFGFFLSENYKEVIEEYNKDLLTEEVRLCIEKGNFVQLICKQLPTELLNRFISILPVPLEALAISECYAEHPGINSEEYVNNDPALRMLMDELNLHIAFCLDLPSVSSWSFKFVLAKNLSSLWEFCAFVRKHQQTLLKNVFLLIEFLHSHKKYQSLIREILSKAMPISSWKALLQPLVSGMFRAGIINHRELRVMASHLGIHLLDLMEIISSSHFLEELLPELFTES</sequence>
<dbReference type="OrthoDB" id="17117at2"/>
<keyword evidence="1" id="KW-0812">Transmembrane</keyword>
<protein>
    <submittedName>
        <fullName evidence="2">Uncharacterized protein</fullName>
    </submittedName>
</protein>
<reference evidence="2 3" key="1">
    <citation type="journal article" date="2014" name="Syst. Appl. Microbiol.">
        <title>Evidence for the existence of two new members of the family Chlamydiaceae and proposal of Chlamydia avium sp. nov. and Chlamydia gallinacea sp. nov.</title>
        <authorList>
            <person name="Sachse K."/>
            <person name="Laroucau K."/>
            <person name="Riege K."/>
            <person name="Wehner S."/>
            <person name="Dilcher M."/>
            <person name="Creasy H.H."/>
            <person name="Weidmann M."/>
            <person name="Myers G."/>
            <person name="Vorimore F."/>
            <person name="Vicari N."/>
            <person name="Magnino S."/>
            <person name="Liebler-Tenorio E."/>
            <person name="Ruettger A."/>
            <person name="Bavoil P.M."/>
            <person name="Hufert F.T."/>
            <person name="Rossello-Mora R."/>
            <person name="Marz M."/>
        </authorList>
    </citation>
    <scope>NUCLEOTIDE SEQUENCE [LARGE SCALE GENOMIC DNA]</scope>
    <source>
        <strain evidence="2 3">08-1274/3</strain>
    </source>
</reference>
<dbReference type="AlphaFoldDB" id="A0A173E031"/>
<evidence type="ECO:0000313" key="3">
    <source>
        <dbReference type="Proteomes" id="UP000019147"/>
    </source>
</evidence>
<accession>A0A173E031</accession>
<organism evidence="2 3">
    <name type="scientific">Chlamydia gallinacea 08-1274/3</name>
    <dbReference type="NCBI Taxonomy" id="1143323"/>
    <lineage>
        <taxon>Bacteria</taxon>
        <taxon>Pseudomonadati</taxon>
        <taxon>Chlamydiota</taxon>
        <taxon>Chlamydiia</taxon>
        <taxon>Chlamydiales</taxon>
        <taxon>Chlamydiaceae</taxon>
        <taxon>Chlamydia/Chlamydophila group</taxon>
        <taxon>Chlamydia</taxon>
    </lineage>
</organism>
<dbReference type="EMBL" id="CP015840">
    <property type="protein sequence ID" value="ANG66519.1"/>
    <property type="molecule type" value="Genomic_DNA"/>
</dbReference>